<comment type="caution">
    <text evidence="1">The sequence shown here is derived from an EMBL/GenBank/DDBJ whole genome shotgun (WGS) entry which is preliminary data.</text>
</comment>
<dbReference type="OrthoDB" id="3766406at2759"/>
<reference evidence="1 2" key="1">
    <citation type="submission" date="2018-08" db="EMBL/GenBank/DDBJ databases">
        <title>Draft genome of the lignicolous fungus Coniochaeta pulveracea.</title>
        <authorList>
            <person name="Borstlap C.J."/>
            <person name="De Witt R.N."/>
            <person name="Botha A."/>
            <person name="Volschenk H."/>
        </authorList>
    </citation>
    <scope>NUCLEOTIDE SEQUENCE [LARGE SCALE GENOMIC DNA]</scope>
    <source>
        <strain evidence="1 2">CAB683</strain>
    </source>
</reference>
<gene>
    <name evidence="1" type="ORF">DL546_000031</name>
</gene>
<protein>
    <recommendedName>
        <fullName evidence="3">F-box domain-containing protein</fullName>
    </recommendedName>
</protein>
<dbReference type="SUPFAM" id="SSF81383">
    <property type="entry name" value="F-box domain"/>
    <property type="match status" value="1"/>
</dbReference>
<accession>A0A420Y901</accession>
<sequence>MMHFLQKIRRLVTRKNGTAKITEAKTQNDSCTFLQLPADIMYLVFQELESEHRRVLALTCRALHGFHSMSPNLRNKCLTQDQHLEYLACIARSLPEQWVCDACLKLHPFHPLDTPGRQNAESMVRPRKLFHPLCKFDIFRSHDHPVDRRHVQFQHHHVQLALKHLRLSNKPSEYAKRLLAVHHHDHFDTHDRGLFEQEAEKREVNTLATRYSVYPRAKMGADGQLRYLTLSTWLYQSDIRPVSLEAMGNMKICPHMGFEPHYPPSNDLWPEFWCYGYRPDTLAQAIEKALAQQQDNRIGVTEIRGACPRCPTDFAIQASPNRVELLVWRDLGPEGSPRSLAWRIHVFNIGRDCPNDQWNTHGCSTLHHVPGSVRALYDGTDTVAYSCPDGPVKAFPPRIGKYLTTHEIKPGNMLP</sequence>
<proteinExistence type="predicted"/>
<dbReference type="Proteomes" id="UP000275385">
    <property type="component" value="Unassembled WGS sequence"/>
</dbReference>
<organism evidence="1 2">
    <name type="scientific">Coniochaeta pulveracea</name>
    <dbReference type="NCBI Taxonomy" id="177199"/>
    <lineage>
        <taxon>Eukaryota</taxon>
        <taxon>Fungi</taxon>
        <taxon>Dikarya</taxon>
        <taxon>Ascomycota</taxon>
        <taxon>Pezizomycotina</taxon>
        <taxon>Sordariomycetes</taxon>
        <taxon>Sordariomycetidae</taxon>
        <taxon>Coniochaetales</taxon>
        <taxon>Coniochaetaceae</taxon>
        <taxon>Coniochaeta</taxon>
    </lineage>
</organism>
<name>A0A420Y901_9PEZI</name>
<evidence type="ECO:0000313" key="1">
    <source>
        <dbReference type="EMBL" id="RKU44355.1"/>
    </source>
</evidence>
<dbReference type="STRING" id="177199.A0A420Y901"/>
<evidence type="ECO:0008006" key="3">
    <source>
        <dbReference type="Google" id="ProtNLM"/>
    </source>
</evidence>
<dbReference type="EMBL" id="QVQW01000031">
    <property type="protein sequence ID" value="RKU44355.1"/>
    <property type="molecule type" value="Genomic_DNA"/>
</dbReference>
<evidence type="ECO:0000313" key="2">
    <source>
        <dbReference type="Proteomes" id="UP000275385"/>
    </source>
</evidence>
<dbReference type="InterPro" id="IPR036047">
    <property type="entry name" value="F-box-like_dom_sf"/>
</dbReference>
<keyword evidence="2" id="KW-1185">Reference proteome</keyword>
<dbReference type="AlphaFoldDB" id="A0A420Y901"/>